<sequence>MNARFVFSSKDGEIDETDAQAFADALMVTLAVLYDLTLEEPPIPVRIHSEQITSDGILRTRNIDDYETNNLIRYHAAIGIPNIALYKALQIMPVFYKNQSIMNSASFYRESIHKIWLCEEDIAEIILDNEIPTSIVEKANIETAYQNAFKAIEAIIGEPPSNIDRLRDKMVAQGIDPDEVIGGSHLGSAEETIIKKVLRMQRTRDKKAAHGKTDHSRDIDYVELNDKQKLAKRIILHTVSHLSQ</sequence>
<dbReference type="STRING" id="1839801.Dform_00512"/>
<proteinExistence type="predicted"/>
<reference evidence="2" key="1">
    <citation type="submission" date="2016-11" db="EMBL/GenBank/DDBJ databases">
        <title>Dehalogenimonas formicexedens sp. nov., a chlorinated alkane respiring bacterium isolated from contaminated groundwater.</title>
        <authorList>
            <person name="Key T.A."/>
            <person name="Bowman K.S."/>
            <person name="Lee I."/>
            <person name="Chun J."/>
            <person name="Albuquerque L."/>
            <person name="da Costa M.S."/>
            <person name="Rainey F.A."/>
            <person name="Moe W.M."/>
        </authorList>
    </citation>
    <scope>NUCLEOTIDE SEQUENCE [LARGE SCALE GENOMIC DNA]</scope>
    <source>
        <strain evidence="2">NSZ-14</strain>
    </source>
</reference>
<organism evidence="1 2">
    <name type="scientific">Dehalogenimonas formicexedens</name>
    <dbReference type="NCBI Taxonomy" id="1839801"/>
    <lineage>
        <taxon>Bacteria</taxon>
        <taxon>Bacillati</taxon>
        <taxon>Chloroflexota</taxon>
        <taxon>Dehalococcoidia</taxon>
        <taxon>Dehalococcoidales</taxon>
        <taxon>Dehalococcoidaceae</taxon>
        <taxon>Dehalogenimonas</taxon>
    </lineage>
</organism>
<dbReference type="AlphaFoldDB" id="A0A1P8F5V7"/>
<evidence type="ECO:0000313" key="1">
    <source>
        <dbReference type="EMBL" id="APV43867.1"/>
    </source>
</evidence>
<gene>
    <name evidence="1" type="ORF">Dform_00512</name>
</gene>
<dbReference type="Proteomes" id="UP000185934">
    <property type="component" value="Chromosome"/>
</dbReference>
<name>A0A1P8F5V7_9CHLR</name>
<accession>A0A1P8F5V7</accession>
<evidence type="ECO:0000313" key="2">
    <source>
        <dbReference type="Proteomes" id="UP000185934"/>
    </source>
</evidence>
<keyword evidence="2" id="KW-1185">Reference proteome</keyword>
<dbReference type="KEGG" id="dfo:Dform_00512"/>
<dbReference type="EMBL" id="CP018258">
    <property type="protein sequence ID" value="APV43867.1"/>
    <property type="molecule type" value="Genomic_DNA"/>
</dbReference>
<protein>
    <submittedName>
        <fullName evidence="1">Uncharacterized protein</fullName>
    </submittedName>
</protein>